<evidence type="ECO:0000313" key="2">
    <source>
        <dbReference type="EMBL" id="KFN50131.1"/>
    </source>
</evidence>
<evidence type="ECO:0000256" key="1">
    <source>
        <dbReference type="SAM" id="SignalP"/>
    </source>
</evidence>
<evidence type="ECO:0008006" key="4">
    <source>
        <dbReference type="Google" id="ProtNLM"/>
    </source>
</evidence>
<dbReference type="AlphaFoldDB" id="A0A091BEG8"/>
<dbReference type="Proteomes" id="UP000029391">
    <property type="component" value="Unassembled WGS sequence"/>
</dbReference>
<dbReference type="EMBL" id="AWXU01000023">
    <property type="protein sequence ID" value="KFN50131.1"/>
    <property type="molecule type" value="Genomic_DNA"/>
</dbReference>
<feature type="signal peptide" evidence="1">
    <location>
        <begin position="1"/>
        <end position="18"/>
    </location>
</feature>
<dbReference type="STRING" id="1121013.GCA_000426365_01819"/>
<reference evidence="2 3" key="1">
    <citation type="submission" date="2013-09" db="EMBL/GenBank/DDBJ databases">
        <title>Genome sequencing of Arenimonas composti.</title>
        <authorList>
            <person name="Chen F."/>
            <person name="Wang G."/>
        </authorList>
    </citation>
    <scope>NUCLEOTIDE SEQUENCE [LARGE SCALE GENOMIC DNA]</scope>
    <source>
        <strain evidence="2 3">TR7-09</strain>
    </source>
</reference>
<name>A0A091BEG8_9GAMM</name>
<dbReference type="OrthoDB" id="9995550at2"/>
<proteinExistence type="predicted"/>
<organism evidence="2 3">
    <name type="scientific">Arenimonas composti TR7-09 = DSM 18010</name>
    <dbReference type="NCBI Taxonomy" id="1121013"/>
    <lineage>
        <taxon>Bacteria</taxon>
        <taxon>Pseudomonadati</taxon>
        <taxon>Pseudomonadota</taxon>
        <taxon>Gammaproteobacteria</taxon>
        <taxon>Lysobacterales</taxon>
        <taxon>Lysobacteraceae</taxon>
        <taxon>Arenimonas</taxon>
    </lineage>
</organism>
<accession>A0A091BEG8</accession>
<evidence type="ECO:0000313" key="3">
    <source>
        <dbReference type="Proteomes" id="UP000029391"/>
    </source>
</evidence>
<sequence length="190" mass="20124">MKSVSTLLLAGLMNPAAAAAHETPFAIATGCQDAPLEQTLLAASAPLSAASFRIARLPDGAREPALAVMLDRGFRRDLGGPEQPLLVLTAVGGRERSCIVRLSVNDCPQAAAVYDRLRGESIPLGFDMETPGNTLVLHATTYRLEFLDGQGNHNTWRYAGIAHPLATVIDESMAALESCLAPARAAYEGR</sequence>
<keyword evidence="3" id="KW-1185">Reference proteome</keyword>
<dbReference type="RefSeq" id="WP_026817049.1">
    <property type="nucleotide sequence ID" value="NZ_AUFF01000003.1"/>
</dbReference>
<comment type="caution">
    <text evidence="2">The sequence shown here is derived from an EMBL/GenBank/DDBJ whole genome shotgun (WGS) entry which is preliminary data.</text>
</comment>
<protein>
    <recommendedName>
        <fullName evidence="4">DUF4136 domain-containing protein</fullName>
    </recommendedName>
</protein>
<gene>
    <name evidence="2" type="ORF">P873_08125</name>
</gene>
<keyword evidence="1" id="KW-0732">Signal</keyword>
<feature type="chain" id="PRO_5001869650" description="DUF4136 domain-containing protein" evidence="1">
    <location>
        <begin position="19"/>
        <end position="190"/>
    </location>
</feature>